<gene>
    <name evidence="1" type="ORF">KUTeg_010842</name>
</gene>
<sequence length="137" mass="15575">MEMQDITSTRHELLGVCDKVASYGEECVFFSVNASTEDIFCCGSRYGQEFLTGQASIVHLFLEFCKERYLQNQQQQAVESQIKTELDEDSQNNITNPTVKNATTDDDVIYIISDDEEDEFDELAAETMETVTKSESR</sequence>
<protein>
    <submittedName>
        <fullName evidence="1">Uncharacterized protein</fullName>
    </submittedName>
</protein>
<proteinExistence type="predicted"/>
<evidence type="ECO:0000313" key="2">
    <source>
        <dbReference type="Proteomes" id="UP001217089"/>
    </source>
</evidence>
<dbReference type="EMBL" id="JARBDR010000496">
    <property type="protein sequence ID" value="KAJ8311487.1"/>
    <property type="molecule type" value="Genomic_DNA"/>
</dbReference>
<keyword evidence="2" id="KW-1185">Reference proteome</keyword>
<accession>A0ABQ9F6I0</accession>
<evidence type="ECO:0000313" key="1">
    <source>
        <dbReference type="EMBL" id="KAJ8311487.1"/>
    </source>
</evidence>
<comment type="caution">
    <text evidence="1">The sequence shown here is derived from an EMBL/GenBank/DDBJ whole genome shotgun (WGS) entry which is preliminary data.</text>
</comment>
<reference evidence="1 2" key="1">
    <citation type="submission" date="2022-12" db="EMBL/GenBank/DDBJ databases">
        <title>Chromosome-level genome of Tegillarca granosa.</title>
        <authorList>
            <person name="Kim J."/>
        </authorList>
    </citation>
    <scope>NUCLEOTIDE SEQUENCE [LARGE SCALE GENOMIC DNA]</scope>
    <source>
        <strain evidence="1">Teg-2019</strain>
        <tissue evidence="1">Adductor muscle</tissue>
    </source>
</reference>
<name>A0ABQ9F6I0_TEGGR</name>
<dbReference type="Proteomes" id="UP001217089">
    <property type="component" value="Unassembled WGS sequence"/>
</dbReference>
<organism evidence="1 2">
    <name type="scientific">Tegillarca granosa</name>
    <name type="common">Malaysian cockle</name>
    <name type="synonym">Anadara granosa</name>
    <dbReference type="NCBI Taxonomy" id="220873"/>
    <lineage>
        <taxon>Eukaryota</taxon>
        <taxon>Metazoa</taxon>
        <taxon>Spiralia</taxon>
        <taxon>Lophotrochozoa</taxon>
        <taxon>Mollusca</taxon>
        <taxon>Bivalvia</taxon>
        <taxon>Autobranchia</taxon>
        <taxon>Pteriomorphia</taxon>
        <taxon>Arcoida</taxon>
        <taxon>Arcoidea</taxon>
        <taxon>Arcidae</taxon>
        <taxon>Tegillarca</taxon>
    </lineage>
</organism>